<keyword evidence="2" id="KW-1185">Reference proteome</keyword>
<evidence type="ECO:0000313" key="1">
    <source>
        <dbReference type="EMBL" id="TLP58294.1"/>
    </source>
</evidence>
<proteinExistence type="predicted"/>
<name>A0A5R8YYD1_9PSED</name>
<sequence length="102" mass="11499">MSIDITHLTADELVELNHQIIERLKMLETLETHKSMMQLHSGARVSFESPAGERIVGTVMKFNRKTVTVVTDAGRRWNVSPHLLALIKNVVSGKVVDIRPQK</sequence>
<dbReference type="OrthoDB" id="6636497at2"/>
<organism evidence="1 2">
    <name type="scientific">Pseudomonas mosselii</name>
    <dbReference type="NCBI Taxonomy" id="78327"/>
    <lineage>
        <taxon>Bacteria</taxon>
        <taxon>Pseudomonadati</taxon>
        <taxon>Pseudomonadota</taxon>
        <taxon>Gammaproteobacteria</taxon>
        <taxon>Pseudomonadales</taxon>
        <taxon>Pseudomonadaceae</taxon>
        <taxon>Pseudomonas</taxon>
    </lineage>
</organism>
<comment type="caution">
    <text evidence="1">The sequence shown here is derived from an EMBL/GenBank/DDBJ whole genome shotgun (WGS) entry which is preliminary data.</text>
</comment>
<dbReference type="RefSeq" id="WP_138220572.1">
    <property type="nucleotide sequence ID" value="NZ_VAUO01000007.1"/>
</dbReference>
<evidence type="ECO:0000313" key="2">
    <source>
        <dbReference type="Proteomes" id="UP000309819"/>
    </source>
</evidence>
<gene>
    <name evidence="1" type="ORF">FEM01_16595</name>
</gene>
<dbReference type="EMBL" id="VAUO01000007">
    <property type="protein sequence ID" value="TLP58294.1"/>
    <property type="molecule type" value="Genomic_DNA"/>
</dbReference>
<reference evidence="1 2" key="1">
    <citation type="submission" date="2019-05" db="EMBL/GenBank/DDBJ databases">
        <title>Pseudomonas sp. SC006 isolated from lettuce that can produce HBGAs.</title>
        <authorList>
            <person name="Wang D."/>
            <person name="Liao N."/>
            <person name="Liu D."/>
            <person name="Zhang Z."/>
            <person name="Zou S."/>
        </authorList>
    </citation>
    <scope>NUCLEOTIDE SEQUENCE [LARGE SCALE GENOMIC DNA]</scope>
    <source>
        <strain evidence="1 2">SC006</strain>
    </source>
</reference>
<accession>A0A5R8YYD1</accession>
<dbReference type="AlphaFoldDB" id="A0A5R8YYD1"/>
<dbReference type="Proteomes" id="UP000309819">
    <property type="component" value="Unassembled WGS sequence"/>
</dbReference>
<protein>
    <submittedName>
        <fullName evidence="1">Uncharacterized protein</fullName>
    </submittedName>
</protein>